<keyword evidence="1" id="KW-0812">Transmembrane</keyword>
<accession>A0A0S3PU76</accession>
<dbReference type="PANTHER" id="PTHR36974">
    <property type="entry name" value="MEMBRANE PROTEIN-RELATED"/>
    <property type="match status" value="1"/>
</dbReference>
<keyword evidence="1" id="KW-0472">Membrane</keyword>
<dbReference type="OrthoDB" id="8856615at2"/>
<protein>
    <recommendedName>
        <fullName evidence="4">DoxX</fullName>
    </recommendedName>
</protein>
<evidence type="ECO:0000256" key="1">
    <source>
        <dbReference type="SAM" id="Phobius"/>
    </source>
</evidence>
<feature type="transmembrane region" description="Helical" evidence="1">
    <location>
        <begin position="113"/>
        <end position="131"/>
    </location>
</feature>
<name>A0A0S3PU76_9BRAD</name>
<keyword evidence="3" id="KW-1185">Reference proteome</keyword>
<evidence type="ECO:0000313" key="2">
    <source>
        <dbReference type="EMBL" id="BAT59525.1"/>
    </source>
</evidence>
<evidence type="ECO:0000313" key="3">
    <source>
        <dbReference type="Proteomes" id="UP000236884"/>
    </source>
</evidence>
<keyword evidence="1" id="KW-1133">Transmembrane helix</keyword>
<dbReference type="PANTHER" id="PTHR36974:SF1">
    <property type="entry name" value="DOXX FAMILY MEMBRANE PROTEIN"/>
    <property type="match status" value="1"/>
</dbReference>
<organism evidence="2 3">
    <name type="scientific">Variibacter gotjawalensis</name>
    <dbReference type="NCBI Taxonomy" id="1333996"/>
    <lineage>
        <taxon>Bacteria</taxon>
        <taxon>Pseudomonadati</taxon>
        <taxon>Pseudomonadota</taxon>
        <taxon>Alphaproteobacteria</taxon>
        <taxon>Hyphomicrobiales</taxon>
        <taxon>Nitrobacteraceae</taxon>
        <taxon>Variibacter</taxon>
    </lineage>
</organism>
<feature type="transmembrane region" description="Helical" evidence="1">
    <location>
        <begin position="73"/>
        <end position="93"/>
    </location>
</feature>
<proteinExistence type="predicted"/>
<feature type="transmembrane region" description="Helical" evidence="1">
    <location>
        <begin position="48"/>
        <end position="66"/>
    </location>
</feature>
<dbReference type="KEGG" id="vgo:GJW-30_1_02058"/>
<dbReference type="AlphaFoldDB" id="A0A0S3PU76"/>
<reference evidence="2 3" key="1">
    <citation type="submission" date="2015-08" db="EMBL/GenBank/DDBJ databases">
        <title>Investigation of the bacterial diversity of lava forest soil.</title>
        <authorList>
            <person name="Lee J.S."/>
        </authorList>
    </citation>
    <scope>NUCLEOTIDE SEQUENCE [LARGE SCALE GENOMIC DNA]</scope>
    <source>
        <strain evidence="2 3">GJW-30</strain>
    </source>
</reference>
<sequence>MSGSHVRCLRIILRWVLAIFFFLGGVLHLVFAEKVLLITPAWVPYPSQVIWLTGLFEFAAAIGLLFERSRAICGLLLAAYALAVWPANFHHAFTHFDPPVITNSWAYHAPRLALQPVIIWAALFCAGWVSWPLRGPGGGARLPPNMN</sequence>
<dbReference type="EMBL" id="AP014946">
    <property type="protein sequence ID" value="BAT59525.1"/>
    <property type="molecule type" value="Genomic_DNA"/>
</dbReference>
<gene>
    <name evidence="2" type="ORF">GJW-30_1_02058</name>
</gene>
<dbReference type="Proteomes" id="UP000236884">
    <property type="component" value="Chromosome"/>
</dbReference>
<evidence type="ECO:0008006" key="4">
    <source>
        <dbReference type="Google" id="ProtNLM"/>
    </source>
</evidence>